<protein>
    <submittedName>
        <fullName evidence="4">ADP-ribose pyrophosphatase YjhB, NUDIX family</fullName>
    </submittedName>
</protein>
<keyword evidence="5" id="KW-1185">Reference proteome</keyword>
<keyword evidence="1 2" id="KW-0378">Hydrolase</keyword>
<dbReference type="PROSITE" id="PS00893">
    <property type="entry name" value="NUDIX_BOX"/>
    <property type="match status" value="1"/>
</dbReference>
<dbReference type="PANTHER" id="PTHR43736">
    <property type="entry name" value="ADP-RIBOSE PYROPHOSPHATASE"/>
    <property type="match status" value="1"/>
</dbReference>
<reference evidence="4 5" key="1">
    <citation type="submission" date="2017-04" db="EMBL/GenBank/DDBJ databases">
        <authorList>
            <person name="Afonso C.L."/>
            <person name="Miller P.J."/>
            <person name="Scott M.A."/>
            <person name="Spackman E."/>
            <person name="Goraichik I."/>
            <person name="Dimitrov K.M."/>
            <person name="Suarez D.L."/>
            <person name="Swayne D.E."/>
        </authorList>
    </citation>
    <scope>NUCLEOTIDE SEQUENCE [LARGE SCALE GENOMIC DNA]</scope>
    <source>
        <strain evidence="4 5">DSM 13146</strain>
    </source>
</reference>
<dbReference type="EMBL" id="FWXF01000004">
    <property type="protein sequence ID" value="SMC20931.1"/>
    <property type="molecule type" value="Genomic_DNA"/>
</dbReference>
<name>A0A1W1XBP6_9BACT</name>
<evidence type="ECO:0000313" key="4">
    <source>
        <dbReference type="EMBL" id="SMC20931.1"/>
    </source>
</evidence>
<dbReference type="Pfam" id="PF00293">
    <property type="entry name" value="NUDIX"/>
    <property type="match status" value="1"/>
</dbReference>
<sequence>MGSRKYPDRPLVGVGATIFDDHRVLLVQRGREPSRGKWSLPGGLVKLGESLGDAVRREVKEETGLDVAPVDVVACLDRVLRDDQQRIAYHYVLLDFLCRILSGDLRPGGDVWACRFVPVDALSGLDLTRGTQEVVRRAWRHASRSGPPLYDASL</sequence>
<dbReference type="GO" id="GO:0016787">
    <property type="term" value="F:hydrolase activity"/>
    <property type="evidence" value="ECO:0007669"/>
    <property type="project" value="UniProtKB-KW"/>
</dbReference>
<dbReference type="AlphaFoldDB" id="A0A1W1XBP6"/>
<evidence type="ECO:0000256" key="2">
    <source>
        <dbReference type="RuleBase" id="RU003476"/>
    </source>
</evidence>
<dbReference type="InterPro" id="IPR020084">
    <property type="entry name" value="NUDIX_hydrolase_CS"/>
</dbReference>
<proteinExistence type="inferred from homology"/>
<dbReference type="STRING" id="1121390.SAMN02746041_01056"/>
<dbReference type="Proteomes" id="UP000192783">
    <property type="component" value="Unassembled WGS sequence"/>
</dbReference>
<feature type="domain" description="Nudix hydrolase" evidence="3">
    <location>
        <begin position="7"/>
        <end position="140"/>
    </location>
</feature>
<accession>A0A1W1XBP6</accession>
<dbReference type="CDD" id="cd04673">
    <property type="entry name" value="NUDIX_ADPRase"/>
    <property type="match status" value="1"/>
</dbReference>
<dbReference type="OrthoDB" id="9761969at2"/>
<comment type="similarity">
    <text evidence="2">Belongs to the Nudix hydrolase family.</text>
</comment>
<dbReference type="Gene3D" id="3.90.79.10">
    <property type="entry name" value="Nucleoside Triphosphate Pyrophosphohydrolase"/>
    <property type="match status" value="1"/>
</dbReference>
<dbReference type="InterPro" id="IPR015797">
    <property type="entry name" value="NUDIX_hydrolase-like_dom_sf"/>
</dbReference>
<dbReference type="PANTHER" id="PTHR43736:SF1">
    <property type="entry name" value="DIHYDRONEOPTERIN TRIPHOSPHATE DIPHOSPHATASE"/>
    <property type="match status" value="1"/>
</dbReference>
<dbReference type="InterPro" id="IPR020476">
    <property type="entry name" value="Nudix_hydrolase"/>
</dbReference>
<evidence type="ECO:0000256" key="1">
    <source>
        <dbReference type="ARBA" id="ARBA00022801"/>
    </source>
</evidence>
<dbReference type="InterPro" id="IPR000086">
    <property type="entry name" value="NUDIX_hydrolase_dom"/>
</dbReference>
<dbReference type="RefSeq" id="WP_139796501.1">
    <property type="nucleotide sequence ID" value="NZ_FWXF01000004.1"/>
</dbReference>
<dbReference type="SUPFAM" id="SSF55811">
    <property type="entry name" value="Nudix"/>
    <property type="match status" value="1"/>
</dbReference>
<evidence type="ECO:0000259" key="3">
    <source>
        <dbReference type="PROSITE" id="PS51462"/>
    </source>
</evidence>
<evidence type="ECO:0000313" key="5">
    <source>
        <dbReference type="Proteomes" id="UP000192783"/>
    </source>
</evidence>
<gene>
    <name evidence="4" type="ORF">SAMN02746041_01056</name>
</gene>
<dbReference type="PROSITE" id="PS51462">
    <property type="entry name" value="NUDIX"/>
    <property type="match status" value="1"/>
</dbReference>
<dbReference type="PRINTS" id="PR00502">
    <property type="entry name" value="NUDIXFAMILY"/>
</dbReference>
<organism evidence="4 5">
    <name type="scientific">Desulfacinum hydrothermale DSM 13146</name>
    <dbReference type="NCBI Taxonomy" id="1121390"/>
    <lineage>
        <taxon>Bacteria</taxon>
        <taxon>Pseudomonadati</taxon>
        <taxon>Thermodesulfobacteriota</taxon>
        <taxon>Syntrophobacteria</taxon>
        <taxon>Syntrophobacterales</taxon>
        <taxon>Syntrophobacteraceae</taxon>
        <taxon>Desulfacinum</taxon>
    </lineage>
</organism>